<dbReference type="Pfam" id="PF02350">
    <property type="entry name" value="Epimerase_2"/>
    <property type="match status" value="1"/>
</dbReference>
<organism evidence="7 8">
    <name type="scientific">Anaerosphaera aminiphila DSM 21120</name>
    <dbReference type="NCBI Taxonomy" id="1120995"/>
    <lineage>
        <taxon>Bacteria</taxon>
        <taxon>Bacillati</taxon>
        <taxon>Bacillota</taxon>
        <taxon>Tissierellia</taxon>
        <taxon>Tissierellales</taxon>
        <taxon>Peptoniphilaceae</taxon>
        <taxon>Anaerosphaera</taxon>
    </lineage>
</organism>
<evidence type="ECO:0000313" key="7">
    <source>
        <dbReference type="EMBL" id="SHH69414.1"/>
    </source>
</evidence>
<evidence type="ECO:0000256" key="1">
    <source>
        <dbReference type="ARBA" id="ARBA00023235"/>
    </source>
</evidence>
<dbReference type="RefSeq" id="WP_073185780.1">
    <property type="nucleotide sequence ID" value="NZ_FQXI01000027.1"/>
</dbReference>
<dbReference type="FunFam" id="3.40.50.2000:FF:000043">
    <property type="entry name" value="UDP-N-acetylglucosamine 2-epimerase"/>
    <property type="match status" value="1"/>
</dbReference>
<dbReference type="GO" id="GO:0008761">
    <property type="term" value="F:UDP-N-acetylglucosamine 2-epimerase activity"/>
    <property type="evidence" value="ECO:0007669"/>
    <property type="project" value="UniProtKB-EC"/>
</dbReference>
<proteinExistence type="inferred from homology"/>
<keyword evidence="8" id="KW-1185">Reference proteome</keyword>
<sequence length="372" mass="42400">MKVLTVFGTRPEAIKMAPIVKELEKRKNIESVVAVTGQHRQMLDQVLSIFNIKPDYDINIFKPGQTLTEITTNSMLGLEKVLDEVKPDVLLIQGDTTTVFSASVAAFYKKIKIGHIEAGLRSGNIYSPFPEEANRKLTGILTNYHFAPTETNRDNLLREGYDEKNIFVTGNTVIDALKYAIKDNYVFDEEILNSIDYENKKVILLTSHRRENIGQPMENIFKAVEDVVMEEKDVEVIFPVHLNPKVREIAHKYFDGKDRIHMIEPLDYLPFSNLMNKVYLVMTDSGGVQEEAPALGKPVLVLREETERMEGVLADTAKLLGTDYKVIYDNFKNLLHNKDEYNKMAHAINPYGDGNSAKKIIDILEEEFEKEK</sequence>
<gene>
    <name evidence="7" type="ORF">SAMN02745245_01956</name>
</gene>
<reference evidence="7 8" key="1">
    <citation type="submission" date="2016-11" db="EMBL/GenBank/DDBJ databases">
        <authorList>
            <person name="Jaros S."/>
            <person name="Januszkiewicz K."/>
            <person name="Wedrychowicz H."/>
        </authorList>
    </citation>
    <scope>NUCLEOTIDE SEQUENCE [LARGE SCALE GENOMIC DNA]</scope>
    <source>
        <strain evidence="7 8">DSM 21120</strain>
    </source>
</reference>
<name>A0A1M5V2N2_9FIRM</name>
<dbReference type="Gene3D" id="3.40.50.2000">
    <property type="entry name" value="Glycogen Phosphorylase B"/>
    <property type="match status" value="2"/>
</dbReference>
<protein>
    <recommendedName>
        <fullName evidence="3">UDP-N-acetylglucosamine 2-epimerase (non-hydrolyzing)</fullName>
        <ecNumber evidence="3">5.1.3.14</ecNumber>
    </recommendedName>
    <alternativeName>
        <fullName evidence="4">UDP-GlcNAc-2-epimerase</fullName>
    </alternativeName>
</protein>
<evidence type="ECO:0000256" key="2">
    <source>
        <dbReference type="ARBA" id="ARBA00038209"/>
    </source>
</evidence>
<keyword evidence="1 5" id="KW-0413">Isomerase</keyword>
<evidence type="ECO:0000256" key="4">
    <source>
        <dbReference type="ARBA" id="ARBA00079400"/>
    </source>
</evidence>
<dbReference type="InterPro" id="IPR029767">
    <property type="entry name" value="WecB-like"/>
</dbReference>
<dbReference type="PANTHER" id="PTHR43174">
    <property type="entry name" value="UDP-N-ACETYLGLUCOSAMINE 2-EPIMERASE"/>
    <property type="match status" value="1"/>
</dbReference>
<dbReference type="SUPFAM" id="SSF53756">
    <property type="entry name" value="UDP-Glycosyltransferase/glycogen phosphorylase"/>
    <property type="match status" value="1"/>
</dbReference>
<comment type="similarity">
    <text evidence="2 5">Belongs to the UDP-N-acetylglucosamine 2-epimerase family.</text>
</comment>
<dbReference type="STRING" id="1120995.SAMN02745245_01956"/>
<dbReference type="EMBL" id="FQXI01000027">
    <property type="protein sequence ID" value="SHH69414.1"/>
    <property type="molecule type" value="Genomic_DNA"/>
</dbReference>
<dbReference type="Proteomes" id="UP000184032">
    <property type="component" value="Unassembled WGS sequence"/>
</dbReference>
<dbReference type="AlphaFoldDB" id="A0A1M5V2N2"/>
<evidence type="ECO:0000256" key="3">
    <source>
        <dbReference type="ARBA" id="ARBA00038858"/>
    </source>
</evidence>
<dbReference type="EC" id="5.1.3.14" evidence="3"/>
<dbReference type="CDD" id="cd03786">
    <property type="entry name" value="GTB_UDP-GlcNAc_2-Epimerase"/>
    <property type="match status" value="1"/>
</dbReference>
<feature type="domain" description="UDP-N-acetylglucosamine 2-epimerase" evidence="6">
    <location>
        <begin position="21"/>
        <end position="365"/>
    </location>
</feature>
<evidence type="ECO:0000259" key="6">
    <source>
        <dbReference type="Pfam" id="PF02350"/>
    </source>
</evidence>
<dbReference type="NCBIfam" id="TIGR00236">
    <property type="entry name" value="wecB"/>
    <property type="match status" value="1"/>
</dbReference>
<dbReference type="InterPro" id="IPR003331">
    <property type="entry name" value="UDP_GlcNAc_Epimerase_2_dom"/>
</dbReference>
<evidence type="ECO:0000313" key="8">
    <source>
        <dbReference type="Proteomes" id="UP000184032"/>
    </source>
</evidence>
<evidence type="ECO:0000256" key="5">
    <source>
        <dbReference type="RuleBase" id="RU003513"/>
    </source>
</evidence>
<dbReference type="PANTHER" id="PTHR43174:SF2">
    <property type="entry name" value="UDP-N-ACETYLGLUCOSAMINE 2-EPIMERASE"/>
    <property type="match status" value="1"/>
</dbReference>
<dbReference type="OrthoDB" id="9803238at2"/>
<accession>A0A1M5V2N2</accession>